<dbReference type="Proteomes" id="UP000712281">
    <property type="component" value="Unassembled WGS sequence"/>
</dbReference>
<evidence type="ECO:0000313" key="1">
    <source>
        <dbReference type="EMBL" id="KAF2606821.1"/>
    </source>
</evidence>
<accession>A0A8S9LLG9</accession>
<organism evidence="1 2">
    <name type="scientific">Brassica cretica</name>
    <name type="common">Mustard</name>
    <dbReference type="NCBI Taxonomy" id="69181"/>
    <lineage>
        <taxon>Eukaryota</taxon>
        <taxon>Viridiplantae</taxon>
        <taxon>Streptophyta</taxon>
        <taxon>Embryophyta</taxon>
        <taxon>Tracheophyta</taxon>
        <taxon>Spermatophyta</taxon>
        <taxon>Magnoliopsida</taxon>
        <taxon>eudicotyledons</taxon>
        <taxon>Gunneridae</taxon>
        <taxon>Pentapetalae</taxon>
        <taxon>rosids</taxon>
        <taxon>malvids</taxon>
        <taxon>Brassicales</taxon>
        <taxon>Brassicaceae</taxon>
        <taxon>Brassiceae</taxon>
        <taxon>Brassica</taxon>
    </lineage>
</organism>
<proteinExistence type="predicted"/>
<protein>
    <submittedName>
        <fullName evidence="1">Uncharacterized protein</fullName>
    </submittedName>
</protein>
<evidence type="ECO:0000313" key="2">
    <source>
        <dbReference type="Proteomes" id="UP000712281"/>
    </source>
</evidence>
<comment type="caution">
    <text evidence="1">The sequence shown here is derived from an EMBL/GenBank/DDBJ whole genome shotgun (WGS) entry which is preliminary data.</text>
</comment>
<dbReference type="AlphaFoldDB" id="A0A8S9LLG9"/>
<name>A0A8S9LLG9_BRACR</name>
<reference evidence="1" key="1">
    <citation type="submission" date="2019-12" db="EMBL/GenBank/DDBJ databases">
        <title>Genome sequencing and annotation of Brassica cretica.</title>
        <authorList>
            <person name="Studholme D.J."/>
            <person name="Sarris P.F."/>
        </authorList>
    </citation>
    <scope>NUCLEOTIDE SEQUENCE</scope>
    <source>
        <strain evidence="1">PFS-001/15</strain>
        <tissue evidence="1">Leaf</tissue>
    </source>
</reference>
<sequence>MNPRKFPRNISSEYTEGLLPRNIPRDSFLGIFRGLRSSEIPYENSEEHFVGTSEDWTIGKSIEISRGSSPSVYSEELSDELVVLGVSSEIRFLGILSEISEGFPRKNEFPRSYFRRLVSSCVDDDDTAVYIVTLKQPPQLALKRTTPALKTNGLDISGYSVTVTAEGQNMPANDPIEPHVTVLTPGLIGTLNWLTPLLHSLLFKFLHYQ</sequence>
<gene>
    <name evidence="1" type="ORF">F2Q68_00043680</name>
</gene>
<dbReference type="EMBL" id="QGKW02000276">
    <property type="protein sequence ID" value="KAF2606821.1"/>
    <property type="molecule type" value="Genomic_DNA"/>
</dbReference>